<reference evidence="3" key="1">
    <citation type="submission" date="2016-08" db="EMBL/GenBank/DDBJ databases">
        <authorList>
            <person name="Varghese N."/>
            <person name="Submissions Spin"/>
        </authorList>
    </citation>
    <scope>NUCLEOTIDE SEQUENCE [LARGE SCALE GENOMIC DNA]</scope>
    <source>
        <strain evidence="3">ERR11</strain>
    </source>
</reference>
<feature type="region of interest" description="Disordered" evidence="1">
    <location>
        <begin position="199"/>
        <end position="229"/>
    </location>
</feature>
<gene>
    <name evidence="2" type="ORF">GA0061098_101149</name>
</gene>
<evidence type="ECO:0000313" key="2">
    <source>
        <dbReference type="EMBL" id="SCB45444.1"/>
    </source>
</evidence>
<proteinExistence type="predicted"/>
<sequence length="229" mass="25573">MDTLANTRSVVGALLPVEELSSAALLSSLEAHKDKSLIFNYDGRDVRPSYHVTEVKAGSFRSLDCGANPESWSETFIQLWDIDEENRRHMPAGKFLAIIRKVDEAVGFDAQAKLTFEVSDGVRPMQIYRAERMITEETAVRVYLSARPSSCKPRDRWLAEQQSCCAPKAVAKKSNTARGRKQDRARVAGGQDYEVQYEAKKTGKSAPAVKKAVKKVGNARKRVEKRLGR</sequence>
<name>A0A1C3X0C4_9BRAD</name>
<protein>
    <submittedName>
        <fullName evidence="2">Uncharacterized protein</fullName>
    </submittedName>
</protein>
<dbReference type="EMBL" id="FMAI01000011">
    <property type="protein sequence ID" value="SCB45444.1"/>
    <property type="molecule type" value="Genomic_DNA"/>
</dbReference>
<evidence type="ECO:0000313" key="3">
    <source>
        <dbReference type="Proteomes" id="UP000199184"/>
    </source>
</evidence>
<dbReference type="Pfam" id="PF20001">
    <property type="entry name" value="DUF6428"/>
    <property type="match status" value="1"/>
</dbReference>
<dbReference type="AlphaFoldDB" id="A0A1C3X0C4"/>
<feature type="compositionally biased region" description="Basic residues" evidence="1">
    <location>
        <begin position="211"/>
        <end position="229"/>
    </location>
</feature>
<dbReference type="Pfam" id="PF12244">
    <property type="entry name" value="DUF3606"/>
    <property type="match status" value="1"/>
</dbReference>
<keyword evidence="3" id="KW-1185">Reference proteome</keyword>
<accession>A0A1C3X0C4</accession>
<evidence type="ECO:0000256" key="1">
    <source>
        <dbReference type="SAM" id="MobiDB-lite"/>
    </source>
</evidence>
<dbReference type="Proteomes" id="UP000199184">
    <property type="component" value="Unassembled WGS sequence"/>
</dbReference>
<dbReference type="InterPro" id="IPR022037">
    <property type="entry name" value="DUF3606"/>
</dbReference>
<organism evidence="2 3">
    <name type="scientific">Bradyrhizobium shewense</name>
    <dbReference type="NCBI Taxonomy" id="1761772"/>
    <lineage>
        <taxon>Bacteria</taxon>
        <taxon>Pseudomonadati</taxon>
        <taxon>Pseudomonadota</taxon>
        <taxon>Alphaproteobacteria</taxon>
        <taxon>Hyphomicrobiales</taxon>
        <taxon>Nitrobacteraceae</taxon>
        <taxon>Bradyrhizobium</taxon>
    </lineage>
</organism>
<dbReference type="InterPro" id="IPR045534">
    <property type="entry name" value="DUF6428"/>
</dbReference>